<feature type="non-terminal residue" evidence="1">
    <location>
        <position position="1"/>
    </location>
</feature>
<accession>A0A0F8YMJ5</accession>
<evidence type="ECO:0000313" key="1">
    <source>
        <dbReference type="EMBL" id="KKK82592.1"/>
    </source>
</evidence>
<gene>
    <name evidence="1" type="ORF">LCGC14_2801870</name>
</gene>
<sequence>AGGMVALGGANAIRAVIEADVVLGNQIGKTLNTIGGGGGTAIVDVGFVA</sequence>
<reference evidence="1" key="1">
    <citation type="journal article" date="2015" name="Nature">
        <title>Complex archaea that bridge the gap between prokaryotes and eukaryotes.</title>
        <authorList>
            <person name="Spang A."/>
            <person name="Saw J.H."/>
            <person name="Jorgensen S.L."/>
            <person name="Zaremba-Niedzwiedzka K."/>
            <person name="Martijn J."/>
            <person name="Lind A.E."/>
            <person name="van Eijk R."/>
            <person name="Schleper C."/>
            <person name="Guy L."/>
            <person name="Ettema T.J."/>
        </authorList>
    </citation>
    <scope>NUCLEOTIDE SEQUENCE</scope>
</reference>
<organism evidence="1">
    <name type="scientific">marine sediment metagenome</name>
    <dbReference type="NCBI Taxonomy" id="412755"/>
    <lineage>
        <taxon>unclassified sequences</taxon>
        <taxon>metagenomes</taxon>
        <taxon>ecological metagenomes</taxon>
    </lineage>
</organism>
<dbReference type="AlphaFoldDB" id="A0A0F8YMJ5"/>
<name>A0A0F8YMJ5_9ZZZZ</name>
<comment type="caution">
    <text evidence="1">The sequence shown here is derived from an EMBL/GenBank/DDBJ whole genome shotgun (WGS) entry which is preliminary data.</text>
</comment>
<proteinExistence type="predicted"/>
<protein>
    <submittedName>
        <fullName evidence="1">Uncharacterized protein</fullName>
    </submittedName>
</protein>
<dbReference type="EMBL" id="LAZR01052599">
    <property type="protein sequence ID" value="KKK82592.1"/>
    <property type="molecule type" value="Genomic_DNA"/>
</dbReference>